<dbReference type="AlphaFoldDB" id="A0A532UUD7"/>
<protein>
    <recommendedName>
        <fullName evidence="4">DUF4837 domain-containing protein</fullName>
    </recommendedName>
</protein>
<evidence type="ECO:0000313" key="3">
    <source>
        <dbReference type="Proteomes" id="UP000319619"/>
    </source>
</evidence>
<organism evidence="2 3">
    <name type="scientific">candidate division LCP-89 bacterium B3_LCP</name>
    <dbReference type="NCBI Taxonomy" id="2012998"/>
    <lineage>
        <taxon>Bacteria</taxon>
        <taxon>Pseudomonadati</taxon>
        <taxon>Bacteria division LCP-89</taxon>
    </lineage>
</organism>
<feature type="transmembrane region" description="Helical" evidence="1">
    <location>
        <begin position="12"/>
        <end position="29"/>
    </location>
</feature>
<dbReference type="PROSITE" id="PS51257">
    <property type="entry name" value="PROKAR_LIPOPROTEIN"/>
    <property type="match status" value="1"/>
</dbReference>
<accession>A0A532UUD7</accession>
<sequence>MHNLKRKIYPGNVTGLFVIIALTIILLSGCTIKPEATGQENSLCILIDPELRDSIENTLLQVFCPIIETPQPERRFNPVFAGMDEIANVQTSRNLLIVAVLNQSGPVSQLVFNMLSPEIVQGVSNGEYFVFSKENEWAKDQQMMILVMADPASMISQLQEEGGELFSIFDDVRTQKVKKDLYRRHEQKKLAADVRERYGFDMRIPHDYYIVREEQDDGWLRLKRGLAPGRWITLWKSEPLLANPVDTSWVYQTWSMLAASFADTVQANLDYLHFKEIEVAGLPALEMWGLWETKGPQGGGPFVCRAFFNPNDKRAYLIEGEVFFPRGEKEPFLRQVEVILSTFKVDNNNIY</sequence>
<name>A0A532UUD7_UNCL8</name>
<proteinExistence type="predicted"/>
<comment type="caution">
    <text evidence="2">The sequence shown here is derived from an EMBL/GenBank/DDBJ whole genome shotgun (WGS) entry which is preliminary data.</text>
</comment>
<dbReference type="EMBL" id="NJBN01000010">
    <property type="protein sequence ID" value="TKJ38387.1"/>
    <property type="molecule type" value="Genomic_DNA"/>
</dbReference>
<evidence type="ECO:0000313" key="2">
    <source>
        <dbReference type="EMBL" id="TKJ38387.1"/>
    </source>
</evidence>
<dbReference type="InterPro" id="IPR032286">
    <property type="entry name" value="DUF4837"/>
</dbReference>
<keyword evidence="1" id="KW-0812">Transmembrane</keyword>
<keyword evidence="1" id="KW-0472">Membrane</keyword>
<reference evidence="2 3" key="1">
    <citation type="submission" date="2017-06" db="EMBL/GenBank/DDBJ databases">
        <title>Novel microbial phyla capable of carbon fixation and sulfur reduction in deep-sea sediments.</title>
        <authorList>
            <person name="Huang J."/>
            <person name="Baker B."/>
            <person name="Wang Y."/>
        </authorList>
    </citation>
    <scope>NUCLEOTIDE SEQUENCE [LARGE SCALE GENOMIC DNA]</scope>
    <source>
        <strain evidence="2">B3_LCP</strain>
    </source>
</reference>
<keyword evidence="1" id="KW-1133">Transmembrane helix</keyword>
<dbReference type="Proteomes" id="UP000319619">
    <property type="component" value="Unassembled WGS sequence"/>
</dbReference>
<evidence type="ECO:0008006" key="4">
    <source>
        <dbReference type="Google" id="ProtNLM"/>
    </source>
</evidence>
<evidence type="ECO:0000256" key="1">
    <source>
        <dbReference type="SAM" id="Phobius"/>
    </source>
</evidence>
<dbReference type="Pfam" id="PF16125">
    <property type="entry name" value="DUF4837"/>
    <property type="match status" value="1"/>
</dbReference>
<gene>
    <name evidence="2" type="ORF">CEE37_12770</name>
</gene>